<evidence type="ECO:0000256" key="1">
    <source>
        <dbReference type="SAM" id="MobiDB-lite"/>
    </source>
</evidence>
<name>A0A2V1ECM7_9PLEO</name>
<organism evidence="2 3">
    <name type="scientific">Periconia macrospinosa</name>
    <dbReference type="NCBI Taxonomy" id="97972"/>
    <lineage>
        <taxon>Eukaryota</taxon>
        <taxon>Fungi</taxon>
        <taxon>Dikarya</taxon>
        <taxon>Ascomycota</taxon>
        <taxon>Pezizomycotina</taxon>
        <taxon>Dothideomycetes</taxon>
        <taxon>Pleosporomycetidae</taxon>
        <taxon>Pleosporales</taxon>
        <taxon>Massarineae</taxon>
        <taxon>Periconiaceae</taxon>
        <taxon>Periconia</taxon>
    </lineage>
</organism>
<protein>
    <submittedName>
        <fullName evidence="2">Uncharacterized protein</fullName>
    </submittedName>
</protein>
<keyword evidence="3" id="KW-1185">Reference proteome</keyword>
<sequence length="244" mass="26573">MKRIRGHDLRRGTARDVAQFNKAAKGTALATSAAALGHGHTGFSRNGTAHYIGGMTDDLWSKRVSSAFVDPIRRLETAETPFNPAVMTVAEVDEACRIQGLNVHDQKARNQVRKNDLKRKHTDWIEEESRKMRAVLSADEPSADQGESDQPDDSHIENIDPALLQSSQNLINMVQGGDLPADDGAMSSTVEDLVFSSVADQEKPSTPSSASELLFASTAFAFVDRLSNINMTNNQVLARDGVKI</sequence>
<evidence type="ECO:0000313" key="2">
    <source>
        <dbReference type="EMBL" id="PVI08378.1"/>
    </source>
</evidence>
<accession>A0A2V1ECM7</accession>
<gene>
    <name evidence="2" type="ORF">DM02DRAFT_621258</name>
</gene>
<proteinExistence type="predicted"/>
<dbReference type="EMBL" id="KZ805300">
    <property type="protein sequence ID" value="PVI08378.1"/>
    <property type="molecule type" value="Genomic_DNA"/>
</dbReference>
<evidence type="ECO:0000313" key="3">
    <source>
        <dbReference type="Proteomes" id="UP000244855"/>
    </source>
</evidence>
<reference evidence="2 3" key="1">
    <citation type="journal article" date="2018" name="Sci. Rep.">
        <title>Comparative genomics provides insights into the lifestyle and reveals functional heterogeneity of dark septate endophytic fungi.</title>
        <authorList>
            <person name="Knapp D.G."/>
            <person name="Nemeth J.B."/>
            <person name="Barry K."/>
            <person name="Hainaut M."/>
            <person name="Henrissat B."/>
            <person name="Johnson J."/>
            <person name="Kuo A."/>
            <person name="Lim J.H.P."/>
            <person name="Lipzen A."/>
            <person name="Nolan M."/>
            <person name="Ohm R.A."/>
            <person name="Tamas L."/>
            <person name="Grigoriev I.V."/>
            <person name="Spatafora J.W."/>
            <person name="Nagy L.G."/>
            <person name="Kovacs G.M."/>
        </authorList>
    </citation>
    <scope>NUCLEOTIDE SEQUENCE [LARGE SCALE GENOMIC DNA]</scope>
    <source>
        <strain evidence="2 3">DSE2036</strain>
    </source>
</reference>
<feature type="region of interest" description="Disordered" evidence="1">
    <location>
        <begin position="131"/>
        <end position="157"/>
    </location>
</feature>
<dbReference type="AlphaFoldDB" id="A0A2V1ECM7"/>
<dbReference type="Proteomes" id="UP000244855">
    <property type="component" value="Unassembled WGS sequence"/>
</dbReference>